<proteinExistence type="predicted"/>
<feature type="transmembrane region" description="Helical" evidence="1">
    <location>
        <begin position="6"/>
        <end position="25"/>
    </location>
</feature>
<name>A0A2W5KGT8_ANCNO</name>
<evidence type="ECO:0000313" key="2">
    <source>
        <dbReference type="EMBL" id="PZQ16131.1"/>
    </source>
</evidence>
<feature type="transmembrane region" description="Helical" evidence="1">
    <location>
        <begin position="30"/>
        <end position="47"/>
    </location>
</feature>
<dbReference type="Proteomes" id="UP000249577">
    <property type="component" value="Unassembled WGS sequence"/>
</dbReference>
<comment type="caution">
    <text evidence="2">The sequence shown here is derived from an EMBL/GenBank/DDBJ whole genome shotgun (WGS) entry which is preliminary data.</text>
</comment>
<feature type="transmembrane region" description="Helical" evidence="1">
    <location>
        <begin position="53"/>
        <end position="73"/>
    </location>
</feature>
<organism evidence="2 3">
    <name type="scientific">Ancylobacter novellus</name>
    <name type="common">Thiobacillus novellus</name>
    <dbReference type="NCBI Taxonomy" id="921"/>
    <lineage>
        <taxon>Bacteria</taxon>
        <taxon>Pseudomonadati</taxon>
        <taxon>Pseudomonadota</taxon>
        <taxon>Alphaproteobacteria</taxon>
        <taxon>Hyphomicrobiales</taxon>
        <taxon>Xanthobacteraceae</taxon>
        <taxon>Ancylobacter</taxon>
    </lineage>
</organism>
<keyword evidence="1" id="KW-0472">Membrane</keyword>
<gene>
    <name evidence="2" type="ORF">DI565_10085</name>
</gene>
<sequence length="77" mass="8658">MMIVTYIASVGFILIIVGYIIQMIFPKMAFILFLLSWIVLSLIYCLAPHMELLIGLAAVHSVFVAVGMAVRLFHYIP</sequence>
<evidence type="ECO:0000313" key="3">
    <source>
        <dbReference type="Proteomes" id="UP000249577"/>
    </source>
</evidence>
<dbReference type="EMBL" id="QFPN01000004">
    <property type="protein sequence ID" value="PZQ16131.1"/>
    <property type="molecule type" value="Genomic_DNA"/>
</dbReference>
<dbReference type="AlphaFoldDB" id="A0A2W5KGT8"/>
<keyword evidence="1" id="KW-1133">Transmembrane helix</keyword>
<protein>
    <submittedName>
        <fullName evidence="2">Uncharacterized protein</fullName>
    </submittedName>
</protein>
<accession>A0A2W5KGT8</accession>
<reference evidence="2 3" key="1">
    <citation type="submission" date="2017-08" db="EMBL/GenBank/DDBJ databases">
        <title>Infants hospitalized years apart are colonized by the same room-sourced microbial strains.</title>
        <authorList>
            <person name="Brooks B."/>
            <person name="Olm M.R."/>
            <person name="Firek B.A."/>
            <person name="Baker R."/>
            <person name="Thomas B.C."/>
            <person name="Morowitz M.J."/>
            <person name="Banfield J.F."/>
        </authorList>
    </citation>
    <scope>NUCLEOTIDE SEQUENCE [LARGE SCALE GENOMIC DNA]</scope>
    <source>
        <strain evidence="2">S2_005_003_R2_43</strain>
    </source>
</reference>
<keyword evidence="1" id="KW-0812">Transmembrane</keyword>
<evidence type="ECO:0000256" key="1">
    <source>
        <dbReference type="SAM" id="Phobius"/>
    </source>
</evidence>